<evidence type="ECO:0000256" key="2">
    <source>
        <dbReference type="SAM" id="Phobius"/>
    </source>
</evidence>
<dbReference type="InterPro" id="IPR017850">
    <property type="entry name" value="Alkaline_phosphatase_core_sf"/>
</dbReference>
<feature type="transmembrane region" description="Helical" evidence="2">
    <location>
        <begin position="115"/>
        <end position="134"/>
    </location>
</feature>
<protein>
    <recommendedName>
        <fullName evidence="3">Sulfatase N-terminal domain-containing protein</fullName>
    </recommendedName>
</protein>
<organism evidence="4 5">
    <name type="scientific">Actinoplanes palleronii</name>
    <dbReference type="NCBI Taxonomy" id="113570"/>
    <lineage>
        <taxon>Bacteria</taxon>
        <taxon>Bacillati</taxon>
        <taxon>Actinomycetota</taxon>
        <taxon>Actinomycetes</taxon>
        <taxon>Micromonosporales</taxon>
        <taxon>Micromonosporaceae</taxon>
        <taxon>Actinoplanes</taxon>
    </lineage>
</organism>
<dbReference type="Proteomes" id="UP000624709">
    <property type="component" value="Unassembled WGS sequence"/>
</dbReference>
<dbReference type="Gene3D" id="3.40.720.10">
    <property type="entry name" value="Alkaline Phosphatase, subunit A"/>
    <property type="match status" value="1"/>
</dbReference>
<evidence type="ECO:0000313" key="5">
    <source>
        <dbReference type="Proteomes" id="UP000624709"/>
    </source>
</evidence>
<feature type="compositionally biased region" description="Polar residues" evidence="1">
    <location>
        <begin position="1"/>
        <end position="10"/>
    </location>
</feature>
<reference evidence="4 5" key="1">
    <citation type="submission" date="2021-01" db="EMBL/GenBank/DDBJ databases">
        <title>Whole genome shotgun sequence of Actinoplanes palleronii NBRC 14916.</title>
        <authorList>
            <person name="Komaki H."/>
            <person name="Tamura T."/>
        </authorList>
    </citation>
    <scope>NUCLEOTIDE SEQUENCE [LARGE SCALE GENOMIC DNA]</scope>
    <source>
        <strain evidence="4 5">NBRC 14916</strain>
    </source>
</reference>
<keyword evidence="5" id="KW-1185">Reference proteome</keyword>
<dbReference type="EMBL" id="BOMS01000092">
    <property type="protein sequence ID" value="GIE69802.1"/>
    <property type="molecule type" value="Genomic_DNA"/>
</dbReference>
<feature type="compositionally biased region" description="Low complexity" evidence="1">
    <location>
        <begin position="17"/>
        <end position="82"/>
    </location>
</feature>
<evidence type="ECO:0000259" key="3">
    <source>
        <dbReference type="Pfam" id="PF00884"/>
    </source>
</evidence>
<feature type="transmembrane region" description="Helical" evidence="2">
    <location>
        <begin position="225"/>
        <end position="250"/>
    </location>
</feature>
<keyword evidence="2" id="KW-0812">Transmembrane</keyword>
<keyword evidence="2" id="KW-1133">Transmembrane helix</keyword>
<evidence type="ECO:0000313" key="4">
    <source>
        <dbReference type="EMBL" id="GIE69802.1"/>
    </source>
</evidence>
<feature type="transmembrane region" description="Helical" evidence="2">
    <location>
        <begin position="146"/>
        <end position="163"/>
    </location>
</feature>
<feature type="domain" description="Sulfatase N-terminal" evidence="3">
    <location>
        <begin position="380"/>
        <end position="588"/>
    </location>
</feature>
<accession>A0ABQ4BGJ2</accession>
<proteinExistence type="predicted"/>
<feature type="transmembrane region" description="Helical" evidence="2">
    <location>
        <begin position="262"/>
        <end position="284"/>
    </location>
</feature>
<dbReference type="RefSeq" id="WP_239164657.1">
    <property type="nucleotide sequence ID" value="NZ_BAAATY010000026.1"/>
</dbReference>
<feature type="region of interest" description="Disordered" evidence="1">
    <location>
        <begin position="1"/>
        <end position="82"/>
    </location>
</feature>
<gene>
    <name evidence="4" type="ORF">Apa02nite_059100</name>
</gene>
<keyword evidence="2" id="KW-0472">Membrane</keyword>
<feature type="transmembrane region" description="Helical" evidence="2">
    <location>
        <begin position="170"/>
        <end position="196"/>
    </location>
</feature>
<dbReference type="InterPro" id="IPR000917">
    <property type="entry name" value="Sulfatase_N"/>
</dbReference>
<dbReference type="SUPFAM" id="SSF53649">
    <property type="entry name" value="Alkaline phosphatase-like"/>
    <property type="match status" value="1"/>
</dbReference>
<evidence type="ECO:0000256" key="1">
    <source>
        <dbReference type="SAM" id="MobiDB-lite"/>
    </source>
</evidence>
<name>A0ABQ4BGJ2_9ACTN</name>
<dbReference type="Pfam" id="PF00884">
    <property type="entry name" value="Sulfatase"/>
    <property type="match status" value="1"/>
</dbReference>
<sequence>MSQTDLADQQNPDDEPGSPATPAPGGAAEAAPAAPLTASSKATPAAPVAEATPAAAATPVAATTEPGAEAAAAAPKTETPTEVTVVEAVEGPEAGTERSGPKPPGRVRRFFRHTAVSRSLTTLACLIVFAALLFPNVLRRLTLGNFTRIPIEAAIGIAVLIVLPRRPRRVLATLFGVTLGWLVLEKCLDMGFFQVLARPFDPVLDWVLFDDAYDFVHESYGPAGAYGAIAAIVLLVTVVLGLTTWASLRVAALLAEDRRKSAFTAGGITVAWALALVLGLPTLLPNVPMAARTTVSYAWDRAAQARAGIKNEAAFNREVKIDAFQNVPGNQLLTGLTGKDVMLTFVESYGRNAVESPYLAEGVDPVLTNGTAKLKAAGFSSRSGWLTSPTFGGGSWLAHSTTMSGLWINNQGRYRNLTASSRLTLPSLFKSAGWDTVSVMPGATRAWPEGNFYGFDRVWDSRNLGYAGPKFSWAPMPDQYTLKQFSQVEYQKAGRRPLFIEMPLVSSHTPWAPIPEFMPWDQVGDGSVYNAIVANQPTKAEIWTASSKVRQEYGKSIQYTLTTLVDWITTYGDDNLVMVFLGDHQPSPVVTGENASHDVPITIVAKDPKVLDRIANWGWTDGLKPAPDAPVWPMNSFRDKFLTAMGPGGTKH</sequence>
<comment type="caution">
    <text evidence="4">The sequence shown here is derived from an EMBL/GenBank/DDBJ whole genome shotgun (WGS) entry which is preliminary data.</text>
</comment>